<feature type="domain" description="Luciferase-like" evidence="3">
    <location>
        <begin position="15"/>
        <end position="318"/>
    </location>
</feature>
<evidence type="ECO:0000259" key="3">
    <source>
        <dbReference type="Pfam" id="PF00296"/>
    </source>
</evidence>
<dbReference type="Gene3D" id="3.20.20.30">
    <property type="entry name" value="Luciferase-like domain"/>
    <property type="match status" value="1"/>
</dbReference>
<dbReference type="EMBL" id="JAFKCZ010000008">
    <property type="protein sequence ID" value="MBN7797504.1"/>
    <property type="molecule type" value="Genomic_DNA"/>
</dbReference>
<keyword evidence="2" id="KW-0503">Monooxygenase</keyword>
<keyword evidence="5" id="KW-1185">Reference proteome</keyword>
<dbReference type="AlphaFoldDB" id="A0A939IJC5"/>
<evidence type="ECO:0000256" key="1">
    <source>
        <dbReference type="ARBA" id="ARBA00023002"/>
    </source>
</evidence>
<dbReference type="RefSeq" id="WP_206560947.1">
    <property type="nucleotide sequence ID" value="NZ_JAFKCZ010000008.1"/>
</dbReference>
<accession>A0A939IJC5</accession>
<proteinExistence type="predicted"/>
<dbReference type="InterPro" id="IPR050766">
    <property type="entry name" value="Bact_Lucif_Oxidored"/>
</dbReference>
<sequence>MDIGIQQQFSSFGWQDISDSEVYAQEMEMTVLAEELGYDTTWALEHHFTNYSFCPDNLAFLCWAAARTERIKLGTGAVILPWNDPLRVTEKACMLDELSGGRLKFGMGRGLSRREFDHFTGIELGESRERFDEASQMIIKALECGFIEGEGPFYPQKRVEIRPRPRTSFKDRTYAVANSEDSVKAAAAAGAAMIMFAEKAWEKRLPTIEYHRELYQELYGSTPRPIVVGDFTFCHEDADCAKEVAEKALTTYLSCILHHYELAGTHLADAAGYSAYAKAAEILRTDEGLSKYVEGYLKSVSYGTPEQIINTLRERRDIIGDFDLSTSFRFGGLEFDDAKASMKLFAEKVMPELRTW</sequence>
<dbReference type="Proteomes" id="UP000664303">
    <property type="component" value="Unassembled WGS sequence"/>
</dbReference>
<dbReference type="Pfam" id="PF00296">
    <property type="entry name" value="Bac_luciferase"/>
    <property type="match status" value="1"/>
</dbReference>
<dbReference type="PANTHER" id="PTHR30137:SF8">
    <property type="entry name" value="BLR5498 PROTEIN"/>
    <property type="match status" value="1"/>
</dbReference>
<comment type="caution">
    <text evidence="4">The sequence shown here is derived from an EMBL/GenBank/DDBJ whole genome shotgun (WGS) entry which is preliminary data.</text>
</comment>
<reference evidence="4" key="1">
    <citation type="submission" date="2021-02" db="EMBL/GenBank/DDBJ databases">
        <title>PHA producing bacteria isolated from coastal sediment in Guangdong, Shenzhen.</title>
        <authorList>
            <person name="Zheng W."/>
            <person name="Yu S."/>
            <person name="Huang Y."/>
        </authorList>
    </citation>
    <scope>NUCLEOTIDE SEQUENCE</scope>
    <source>
        <strain evidence="4">TN14-10</strain>
    </source>
</reference>
<keyword evidence="1" id="KW-0560">Oxidoreductase</keyword>
<dbReference type="InterPro" id="IPR011251">
    <property type="entry name" value="Luciferase-like_dom"/>
</dbReference>
<dbReference type="GO" id="GO:0004497">
    <property type="term" value="F:monooxygenase activity"/>
    <property type="evidence" value="ECO:0007669"/>
    <property type="project" value="UniProtKB-KW"/>
</dbReference>
<evidence type="ECO:0000313" key="5">
    <source>
        <dbReference type="Proteomes" id="UP000664303"/>
    </source>
</evidence>
<name>A0A939IJC5_9GAMM</name>
<dbReference type="PANTHER" id="PTHR30137">
    <property type="entry name" value="LUCIFERASE-LIKE MONOOXYGENASE"/>
    <property type="match status" value="1"/>
</dbReference>
<dbReference type="InterPro" id="IPR036661">
    <property type="entry name" value="Luciferase-like_sf"/>
</dbReference>
<protein>
    <submittedName>
        <fullName evidence="4">LLM class flavin-dependent oxidoreductase</fullName>
    </submittedName>
</protein>
<evidence type="ECO:0000313" key="4">
    <source>
        <dbReference type="EMBL" id="MBN7797504.1"/>
    </source>
</evidence>
<gene>
    <name evidence="4" type="ORF">JYP50_12920</name>
</gene>
<dbReference type="GO" id="GO:0016705">
    <property type="term" value="F:oxidoreductase activity, acting on paired donors, with incorporation or reduction of molecular oxygen"/>
    <property type="evidence" value="ECO:0007669"/>
    <property type="project" value="InterPro"/>
</dbReference>
<dbReference type="SUPFAM" id="SSF51679">
    <property type="entry name" value="Bacterial luciferase-like"/>
    <property type="match status" value="1"/>
</dbReference>
<organism evidence="4 5">
    <name type="scientific">Parahaliea mediterranea</name>
    <dbReference type="NCBI Taxonomy" id="651086"/>
    <lineage>
        <taxon>Bacteria</taxon>
        <taxon>Pseudomonadati</taxon>
        <taxon>Pseudomonadota</taxon>
        <taxon>Gammaproteobacteria</taxon>
        <taxon>Cellvibrionales</taxon>
        <taxon>Halieaceae</taxon>
        <taxon>Parahaliea</taxon>
    </lineage>
</organism>
<evidence type="ECO:0000256" key="2">
    <source>
        <dbReference type="ARBA" id="ARBA00023033"/>
    </source>
</evidence>
<dbReference type="GO" id="GO:0005829">
    <property type="term" value="C:cytosol"/>
    <property type="evidence" value="ECO:0007669"/>
    <property type="project" value="TreeGrafter"/>
</dbReference>